<proteinExistence type="predicted"/>
<evidence type="ECO:0000313" key="2">
    <source>
        <dbReference type="EMBL" id="GAA0949017.1"/>
    </source>
</evidence>
<feature type="domain" description="HTH marR-type" evidence="1">
    <location>
        <begin position="11"/>
        <end position="147"/>
    </location>
</feature>
<dbReference type="InterPro" id="IPR039422">
    <property type="entry name" value="MarR/SlyA-like"/>
</dbReference>
<evidence type="ECO:0000313" key="3">
    <source>
        <dbReference type="Proteomes" id="UP001500665"/>
    </source>
</evidence>
<dbReference type="Proteomes" id="UP001500665">
    <property type="component" value="Unassembled WGS sequence"/>
</dbReference>
<dbReference type="InterPro" id="IPR000835">
    <property type="entry name" value="HTH_MarR-typ"/>
</dbReference>
<name>A0ABP4BC84_9ACTN</name>
<gene>
    <name evidence="2" type="ORF">GCM10009550_25910</name>
</gene>
<accession>A0ABP4BC84</accession>
<dbReference type="RefSeq" id="WP_344240257.1">
    <property type="nucleotide sequence ID" value="NZ_BAAAHH010000008.1"/>
</dbReference>
<dbReference type="Pfam" id="PF12802">
    <property type="entry name" value="MarR_2"/>
    <property type="match status" value="1"/>
</dbReference>
<keyword evidence="3" id="KW-1185">Reference proteome</keyword>
<dbReference type="InterPro" id="IPR036388">
    <property type="entry name" value="WH-like_DNA-bd_sf"/>
</dbReference>
<dbReference type="PRINTS" id="PR00598">
    <property type="entry name" value="HTHMARR"/>
</dbReference>
<protein>
    <submittedName>
        <fullName evidence="2">MarR family transcriptional regulator</fullName>
    </submittedName>
</protein>
<dbReference type="PANTHER" id="PTHR33164">
    <property type="entry name" value="TRANSCRIPTIONAL REGULATOR, MARR FAMILY"/>
    <property type="match status" value="1"/>
</dbReference>
<reference evidence="3" key="1">
    <citation type="journal article" date="2019" name="Int. J. Syst. Evol. Microbiol.">
        <title>The Global Catalogue of Microorganisms (GCM) 10K type strain sequencing project: providing services to taxonomists for standard genome sequencing and annotation.</title>
        <authorList>
            <consortium name="The Broad Institute Genomics Platform"/>
            <consortium name="The Broad Institute Genome Sequencing Center for Infectious Disease"/>
            <person name="Wu L."/>
            <person name="Ma J."/>
        </authorList>
    </citation>
    <scope>NUCLEOTIDE SEQUENCE [LARGE SCALE GENOMIC DNA]</scope>
    <source>
        <strain evidence="3">JCM 10696</strain>
    </source>
</reference>
<dbReference type="SUPFAM" id="SSF46785">
    <property type="entry name" value="Winged helix' DNA-binding domain"/>
    <property type="match status" value="1"/>
</dbReference>
<comment type="caution">
    <text evidence="2">The sequence shown here is derived from an EMBL/GenBank/DDBJ whole genome shotgun (WGS) entry which is preliminary data.</text>
</comment>
<evidence type="ECO:0000259" key="1">
    <source>
        <dbReference type="PROSITE" id="PS50995"/>
    </source>
</evidence>
<dbReference type="Gene3D" id="1.10.10.10">
    <property type="entry name" value="Winged helix-like DNA-binding domain superfamily/Winged helix DNA-binding domain"/>
    <property type="match status" value="1"/>
</dbReference>
<dbReference type="SMART" id="SM00347">
    <property type="entry name" value="HTH_MARR"/>
    <property type="match status" value="1"/>
</dbReference>
<organism evidence="2 3">
    <name type="scientific">Actinocorallia libanotica</name>
    <dbReference type="NCBI Taxonomy" id="46162"/>
    <lineage>
        <taxon>Bacteria</taxon>
        <taxon>Bacillati</taxon>
        <taxon>Actinomycetota</taxon>
        <taxon>Actinomycetes</taxon>
        <taxon>Streptosporangiales</taxon>
        <taxon>Thermomonosporaceae</taxon>
        <taxon>Actinocorallia</taxon>
    </lineage>
</organism>
<sequence>MSDIRWLDDDEQRAWRAYLRLQGSLGAELNRRLQASSGLSLADYDVLVRLTDAPDGRLRPYELQRELHWEQSRLSHHLGRMQKRGLVRREECDEDRRGAYVLLTEAGREAITQAAPDHVETVRRLFIDALSPEQLRALEGLAVQVLARLEDPAGERA</sequence>
<dbReference type="PROSITE" id="PS50995">
    <property type="entry name" value="HTH_MARR_2"/>
    <property type="match status" value="1"/>
</dbReference>
<dbReference type="PANTHER" id="PTHR33164:SF99">
    <property type="entry name" value="MARR FAMILY REGULATORY PROTEIN"/>
    <property type="match status" value="1"/>
</dbReference>
<dbReference type="EMBL" id="BAAAHH010000008">
    <property type="protein sequence ID" value="GAA0949017.1"/>
    <property type="molecule type" value="Genomic_DNA"/>
</dbReference>
<dbReference type="InterPro" id="IPR036390">
    <property type="entry name" value="WH_DNA-bd_sf"/>
</dbReference>